<proteinExistence type="predicted"/>
<dbReference type="Pfam" id="PF11356">
    <property type="entry name" value="T2SSC"/>
    <property type="match status" value="1"/>
</dbReference>
<evidence type="ECO:0000256" key="4">
    <source>
        <dbReference type="ARBA" id="ARBA00022519"/>
    </source>
</evidence>
<dbReference type="Gene3D" id="2.30.30.830">
    <property type="match status" value="1"/>
</dbReference>
<dbReference type="InterPro" id="IPR036034">
    <property type="entry name" value="PDZ_sf"/>
</dbReference>
<keyword evidence="6" id="KW-0653">Protein transport</keyword>
<dbReference type="InterPro" id="IPR024961">
    <property type="entry name" value="T2SS_GspC_N"/>
</dbReference>
<evidence type="ECO:0000256" key="10">
    <source>
        <dbReference type="SAM" id="Phobius"/>
    </source>
</evidence>
<feature type="domain" description="Type II secretion system protein GspC N-terminal" evidence="11">
    <location>
        <begin position="52"/>
        <end position="184"/>
    </location>
</feature>
<dbReference type="GO" id="GO:0015031">
    <property type="term" value="P:protein transport"/>
    <property type="evidence" value="ECO:0007669"/>
    <property type="project" value="UniProtKB-KW"/>
</dbReference>
<reference evidence="12 13" key="1">
    <citation type="submission" date="2016-06" db="EMBL/GenBank/DDBJ databases">
        <title>Insight into the functional genes involving in sulfur oxidation in Pearl River water.</title>
        <authorList>
            <person name="Luo J."/>
            <person name="Tan X."/>
            <person name="Lin W."/>
        </authorList>
    </citation>
    <scope>NUCLEOTIDE SEQUENCE [LARGE SCALE GENOMIC DNA]</scope>
    <source>
        <strain evidence="12 13">LS2</strain>
    </source>
</reference>
<evidence type="ECO:0000256" key="3">
    <source>
        <dbReference type="ARBA" id="ARBA00022475"/>
    </source>
</evidence>
<dbReference type="GO" id="GO:0005886">
    <property type="term" value="C:plasma membrane"/>
    <property type="evidence" value="ECO:0007669"/>
    <property type="project" value="UniProtKB-SubCell"/>
</dbReference>
<keyword evidence="4" id="KW-0997">Cell inner membrane</keyword>
<evidence type="ECO:0000313" key="13">
    <source>
        <dbReference type="Proteomes" id="UP000078596"/>
    </source>
</evidence>
<dbReference type="STRING" id="1860122.A9404_08575"/>
<organism evidence="12 13">
    <name type="scientific">Halothiobacillus diazotrophicus</name>
    <dbReference type="NCBI Taxonomy" id="1860122"/>
    <lineage>
        <taxon>Bacteria</taxon>
        <taxon>Pseudomonadati</taxon>
        <taxon>Pseudomonadota</taxon>
        <taxon>Gammaproteobacteria</taxon>
        <taxon>Chromatiales</taxon>
        <taxon>Halothiobacillaceae</taxon>
        <taxon>Halothiobacillus</taxon>
    </lineage>
</organism>
<keyword evidence="2" id="KW-0813">Transport</keyword>
<evidence type="ECO:0000256" key="9">
    <source>
        <dbReference type="SAM" id="MobiDB-lite"/>
    </source>
</evidence>
<keyword evidence="5 10" id="KW-0812">Transmembrane</keyword>
<feature type="transmembrane region" description="Helical" evidence="10">
    <location>
        <begin position="49"/>
        <end position="70"/>
    </location>
</feature>
<dbReference type="SUPFAM" id="SSF50156">
    <property type="entry name" value="PDZ domain-like"/>
    <property type="match status" value="1"/>
</dbReference>
<evidence type="ECO:0000256" key="7">
    <source>
        <dbReference type="ARBA" id="ARBA00022989"/>
    </source>
</evidence>
<evidence type="ECO:0000256" key="1">
    <source>
        <dbReference type="ARBA" id="ARBA00004533"/>
    </source>
</evidence>
<sequence length="321" mass="34357">MLACIPRRVISGISYRRFGTDQRENAAWIGNLIDVNPPVWLQSVRIPNLVLLLLVIACGLIAARLTWSWVVPPPFLPAASNPNPGTTARAAIDSEAALGQVGRWALFGRAKPSEQPIDTVQSSSLGVRLEGIISGTTPPLVMLGVGNAVKLLQVGSEVSPNVVVHAIEPDRVILANQGRLEAIRFPKPAALNTAPSTVPPTLLSGGSETNTLPESETPPPTRQSILQNPQSLMQYVRLVPENRGGQLRGFVLHPVSGQTALLGRLGLMDGDVLTEADGRPVTDGNLLPHLMPLLRSGQSIPVTIERQGRPMHLTLNLDALR</sequence>
<evidence type="ECO:0000313" key="12">
    <source>
        <dbReference type="EMBL" id="ANJ67430.1"/>
    </source>
</evidence>
<keyword evidence="8 10" id="KW-0472">Membrane</keyword>
<evidence type="ECO:0000259" key="11">
    <source>
        <dbReference type="Pfam" id="PF11356"/>
    </source>
</evidence>
<keyword evidence="7 10" id="KW-1133">Transmembrane helix</keyword>
<dbReference type="Proteomes" id="UP000078596">
    <property type="component" value="Chromosome"/>
</dbReference>
<dbReference type="EMBL" id="CP016027">
    <property type="protein sequence ID" value="ANJ67430.1"/>
    <property type="molecule type" value="Genomic_DNA"/>
</dbReference>
<evidence type="ECO:0000256" key="8">
    <source>
        <dbReference type="ARBA" id="ARBA00023136"/>
    </source>
</evidence>
<dbReference type="KEGG" id="haz:A9404_08575"/>
<accession>A0A191ZHT8</accession>
<keyword evidence="3" id="KW-1003">Cell membrane</keyword>
<feature type="region of interest" description="Disordered" evidence="9">
    <location>
        <begin position="194"/>
        <end position="225"/>
    </location>
</feature>
<evidence type="ECO:0000256" key="2">
    <source>
        <dbReference type="ARBA" id="ARBA00022448"/>
    </source>
</evidence>
<dbReference type="Gene3D" id="2.30.42.10">
    <property type="match status" value="1"/>
</dbReference>
<name>A0A191ZHT8_9GAMM</name>
<gene>
    <name evidence="12" type="ORF">A9404_08575</name>
</gene>
<feature type="compositionally biased region" description="Polar residues" evidence="9">
    <location>
        <begin position="204"/>
        <end position="214"/>
    </location>
</feature>
<comment type="subcellular location">
    <subcellularLocation>
        <location evidence="1">Cell inner membrane</location>
    </subcellularLocation>
</comment>
<evidence type="ECO:0000256" key="5">
    <source>
        <dbReference type="ARBA" id="ARBA00022692"/>
    </source>
</evidence>
<dbReference type="AlphaFoldDB" id="A0A191ZHT8"/>
<keyword evidence="13" id="KW-1185">Reference proteome</keyword>
<evidence type="ECO:0000256" key="6">
    <source>
        <dbReference type="ARBA" id="ARBA00022927"/>
    </source>
</evidence>
<protein>
    <recommendedName>
        <fullName evidence="11">Type II secretion system protein GspC N-terminal domain-containing protein</fullName>
    </recommendedName>
</protein>